<feature type="modified residue" description="4-aspartylphosphate" evidence="1">
    <location>
        <position position="54"/>
    </location>
</feature>
<organism evidence="4 5">
    <name type="scientific">Piscinibacter gummiphilus</name>
    <dbReference type="NCBI Taxonomy" id="946333"/>
    <lineage>
        <taxon>Bacteria</taxon>
        <taxon>Pseudomonadati</taxon>
        <taxon>Pseudomonadota</taxon>
        <taxon>Betaproteobacteria</taxon>
        <taxon>Burkholderiales</taxon>
        <taxon>Sphaerotilaceae</taxon>
        <taxon>Piscinibacter</taxon>
    </lineage>
</organism>
<proteinExistence type="predicted"/>
<dbReference type="PROSITE" id="PS50110">
    <property type="entry name" value="RESPONSE_REGULATORY"/>
    <property type="match status" value="1"/>
</dbReference>
<dbReference type="PANTHER" id="PTHR37299:SF1">
    <property type="entry name" value="STAGE 0 SPORULATION PROTEIN A HOMOLOG"/>
    <property type="match status" value="1"/>
</dbReference>
<dbReference type="Proteomes" id="UP001303946">
    <property type="component" value="Chromosome"/>
</dbReference>
<dbReference type="SMART" id="SM00448">
    <property type="entry name" value="REC"/>
    <property type="match status" value="1"/>
</dbReference>
<dbReference type="InterPro" id="IPR001789">
    <property type="entry name" value="Sig_transdc_resp-reg_receiver"/>
</dbReference>
<evidence type="ECO:0000259" key="3">
    <source>
        <dbReference type="PROSITE" id="PS50930"/>
    </source>
</evidence>
<dbReference type="SMART" id="SM00850">
    <property type="entry name" value="LytTR"/>
    <property type="match status" value="1"/>
</dbReference>
<dbReference type="GO" id="GO:0003677">
    <property type="term" value="F:DNA binding"/>
    <property type="evidence" value="ECO:0007669"/>
    <property type="project" value="UniProtKB-KW"/>
</dbReference>
<dbReference type="PROSITE" id="PS50930">
    <property type="entry name" value="HTH_LYTTR"/>
    <property type="match status" value="1"/>
</dbReference>
<dbReference type="Gene3D" id="2.40.50.1020">
    <property type="entry name" value="LytTr DNA-binding domain"/>
    <property type="match status" value="1"/>
</dbReference>
<evidence type="ECO:0000256" key="1">
    <source>
        <dbReference type="PROSITE-ProRule" id="PRU00169"/>
    </source>
</evidence>
<keyword evidence="4" id="KW-0238">DNA-binding</keyword>
<feature type="domain" description="Response regulatory" evidence="2">
    <location>
        <begin position="3"/>
        <end position="117"/>
    </location>
</feature>
<dbReference type="Pfam" id="PF04397">
    <property type="entry name" value="LytTR"/>
    <property type="match status" value="1"/>
</dbReference>
<dbReference type="InterPro" id="IPR011006">
    <property type="entry name" value="CheY-like_superfamily"/>
</dbReference>
<reference evidence="4 5" key="1">
    <citation type="submission" date="2023-10" db="EMBL/GenBank/DDBJ databases">
        <title>Bacteria for the degradation of biodegradable plastic PBAT(Polybutylene adipate terephthalate).</title>
        <authorList>
            <person name="Weon H.-Y."/>
            <person name="Yeon J."/>
        </authorList>
    </citation>
    <scope>NUCLEOTIDE SEQUENCE [LARGE SCALE GENOMIC DNA]</scope>
    <source>
        <strain evidence="4 5">SBD 7-3</strain>
    </source>
</reference>
<dbReference type="RefSeq" id="WP_316703122.1">
    <property type="nucleotide sequence ID" value="NZ_CP136336.1"/>
</dbReference>
<gene>
    <name evidence="4" type="ORF">RXV79_09145</name>
</gene>
<dbReference type="Pfam" id="PF00072">
    <property type="entry name" value="Response_reg"/>
    <property type="match status" value="1"/>
</dbReference>
<dbReference type="PANTHER" id="PTHR37299">
    <property type="entry name" value="TRANSCRIPTIONAL REGULATOR-RELATED"/>
    <property type="match status" value="1"/>
</dbReference>
<evidence type="ECO:0000259" key="2">
    <source>
        <dbReference type="PROSITE" id="PS50110"/>
    </source>
</evidence>
<name>A0ABZ0D4H0_9BURK</name>
<evidence type="ECO:0000313" key="4">
    <source>
        <dbReference type="EMBL" id="WOB10215.1"/>
    </source>
</evidence>
<protein>
    <submittedName>
        <fullName evidence="4">LytTR family DNA-binding domain-containing protein</fullName>
    </submittedName>
</protein>
<sequence length="250" mass="27756">MMTAIVVDDEPLARRALATMIERSDRVRLVAQAADGAAALPLVEELQPDLLFLDIEMPEMDGLTVLRTLRSAASPPLPILTTAYDQHAIAAFELHALDYLLKPFGQTRFDEAVRRAADLLDLRERAAAVERAQSALGATGVPRLERVFVRDARSIRPVPVADVLRVEAQSDYAALHVGQRVHLVDMRITDLAARLPSPPFLRVHRSHIVNLDHVDRIELGDDTRMTVLMNDGGRVPVSRSRASEIRNFAR</sequence>
<dbReference type="EMBL" id="CP136336">
    <property type="protein sequence ID" value="WOB10215.1"/>
    <property type="molecule type" value="Genomic_DNA"/>
</dbReference>
<evidence type="ECO:0000313" key="5">
    <source>
        <dbReference type="Proteomes" id="UP001303946"/>
    </source>
</evidence>
<dbReference type="Gene3D" id="3.40.50.2300">
    <property type="match status" value="1"/>
</dbReference>
<dbReference type="SUPFAM" id="SSF52172">
    <property type="entry name" value="CheY-like"/>
    <property type="match status" value="1"/>
</dbReference>
<accession>A0ABZ0D4H0</accession>
<keyword evidence="1" id="KW-0597">Phosphoprotein</keyword>
<keyword evidence="5" id="KW-1185">Reference proteome</keyword>
<feature type="domain" description="HTH LytTR-type" evidence="3">
    <location>
        <begin position="149"/>
        <end position="250"/>
    </location>
</feature>
<dbReference type="InterPro" id="IPR007492">
    <property type="entry name" value="LytTR_DNA-bd_dom"/>
</dbReference>
<dbReference type="InterPro" id="IPR046947">
    <property type="entry name" value="LytR-like"/>
</dbReference>